<dbReference type="Pfam" id="PF13576">
    <property type="entry name" value="Pentapeptide_3"/>
    <property type="match status" value="1"/>
</dbReference>
<accession>B4VYK5</accession>
<keyword evidence="1" id="KW-1133">Transmembrane helix</keyword>
<reference evidence="3 4" key="1">
    <citation type="submission" date="2008-07" db="EMBL/GenBank/DDBJ databases">
        <authorList>
            <person name="Tandeau de Marsac N."/>
            <person name="Ferriera S."/>
            <person name="Johnson J."/>
            <person name="Kravitz S."/>
            <person name="Beeson K."/>
            <person name="Sutton G."/>
            <person name="Rogers Y.-H."/>
            <person name="Friedman R."/>
            <person name="Frazier M."/>
            <person name="Venter J.C."/>
        </authorList>
    </citation>
    <scope>NUCLEOTIDE SEQUENCE [LARGE SCALE GENOMIC DNA]</scope>
    <source>
        <strain evidence="3 4">PCC 7420</strain>
    </source>
</reference>
<feature type="transmembrane region" description="Helical" evidence="1">
    <location>
        <begin position="454"/>
        <end position="474"/>
    </location>
</feature>
<name>B4VYK5_9CYAN</name>
<dbReference type="Gene3D" id="2.160.20.80">
    <property type="entry name" value="E3 ubiquitin-protein ligase SopA"/>
    <property type="match status" value="1"/>
</dbReference>
<evidence type="ECO:0008006" key="5">
    <source>
        <dbReference type="Google" id="ProtNLM"/>
    </source>
</evidence>
<dbReference type="HOGENOM" id="CLU_374601_0_0_3"/>
<dbReference type="AlphaFoldDB" id="B4VYK5"/>
<feature type="transmembrane region" description="Helical" evidence="1">
    <location>
        <begin position="624"/>
        <end position="647"/>
    </location>
</feature>
<feature type="chain" id="PRO_5002827665" description="Pentapeptide repeat protein" evidence="2">
    <location>
        <begin position="33"/>
        <end position="661"/>
    </location>
</feature>
<protein>
    <recommendedName>
        <fullName evidence="5">Pentapeptide repeat protein</fullName>
    </recommendedName>
</protein>
<organism evidence="3 4">
    <name type="scientific">Coleofasciculus chthonoplastes PCC 7420</name>
    <dbReference type="NCBI Taxonomy" id="118168"/>
    <lineage>
        <taxon>Bacteria</taxon>
        <taxon>Bacillati</taxon>
        <taxon>Cyanobacteriota</taxon>
        <taxon>Cyanophyceae</taxon>
        <taxon>Coleofasciculales</taxon>
        <taxon>Coleofasciculaceae</taxon>
        <taxon>Coleofasciculus</taxon>
    </lineage>
</organism>
<feature type="transmembrane region" description="Helical" evidence="1">
    <location>
        <begin position="519"/>
        <end position="541"/>
    </location>
</feature>
<dbReference type="eggNOG" id="COG1357">
    <property type="taxonomic scope" value="Bacteria"/>
</dbReference>
<evidence type="ECO:0000256" key="1">
    <source>
        <dbReference type="SAM" id="Phobius"/>
    </source>
</evidence>
<dbReference type="InterPro" id="IPR001646">
    <property type="entry name" value="5peptide_repeat"/>
</dbReference>
<feature type="signal peptide" evidence="2">
    <location>
        <begin position="1"/>
        <end position="32"/>
    </location>
</feature>
<keyword evidence="2" id="KW-0732">Signal</keyword>
<dbReference type="RefSeq" id="WP_006103846.1">
    <property type="nucleotide sequence ID" value="NZ_DS989860.1"/>
</dbReference>
<gene>
    <name evidence="3" type="ORF">MC7420_2663</name>
</gene>
<evidence type="ECO:0000313" key="3">
    <source>
        <dbReference type="EMBL" id="EDX73045.1"/>
    </source>
</evidence>
<feature type="transmembrane region" description="Helical" evidence="1">
    <location>
        <begin position="494"/>
        <end position="513"/>
    </location>
</feature>
<dbReference type="STRING" id="118168.MC7420_2663"/>
<dbReference type="EMBL" id="DS989860">
    <property type="protein sequence ID" value="EDX73045.1"/>
    <property type="molecule type" value="Genomic_DNA"/>
</dbReference>
<sequence length="661" mass="75859">MKPIKFLHPFPKRLLGFLLTFLLLLIPLPAFAATPERQPLTLELLEERLESPIQSEGISTIDLRQFVIDLTNENTDFRDQFYQHLQSKLTRSQTPLALDLSESLIQGEFTASKLGLQTALSQATLPSLLTDQEQEKLAKDSRFITESSDQVPSVTVFRGTLKLNQTRLSGAINFANTFFLQRLEVSEAVFIQEVDWSGSSFSQSVDFSNTTFGRDINFSGDTFFDKAGFTQVEFKGIANFSRSTFHGNGNFSQAEFVQLANFTGSQWLEDADFSQVIWRDRCLLSKSRFTQSLLLTEATWEKSTSFRGSQFQQPILMRDASLLDQMDFSNTRFSPNAYVKVAGMTFDSDQAKIFGDAGHVGQILFVPKLEGNEDVLRNLVRNFREQEQIPDANSLDYLRERLRREQLWGRLLGSILQLMGREDITVRSRHWLIDALHWAKLSLLLLLSADGTSFGLVFGVGMIAIAYFGLLFWLLDRWRRRYPKPILPTSIETVYMVGSGAAATVGGAIAIFQTSEQPWLTLLCLAGLLFPIPLLLVWRLYRQGRYHDMLNVTYFVEDGGMRQLRLLIGRLPVMPRFGFFRDRYMPILWDRRWNWLNYYDFSFNNLLKFGFNDIRLRDEHIPGIISTLAWYQWGLGLAYIALLLWTLSRTIPGLNLLIYLK</sequence>
<proteinExistence type="predicted"/>
<evidence type="ECO:0000313" key="4">
    <source>
        <dbReference type="Proteomes" id="UP000003835"/>
    </source>
</evidence>
<keyword evidence="1" id="KW-0472">Membrane</keyword>
<evidence type="ECO:0000256" key="2">
    <source>
        <dbReference type="SAM" id="SignalP"/>
    </source>
</evidence>
<dbReference type="Proteomes" id="UP000003835">
    <property type="component" value="Unassembled WGS sequence"/>
</dbReference>
<keyword evidence="4" id="KW-1185">Reference proteome</keyword>
<keyword evidence="1" id="KW-0812">Transmembrane</keyword>